<feature type="signal peptide" evidence="5">
    <location>
        <begin position="1"/>
        <end position="21"/>
    </location>
</feature>
<dbReference type="InterPro" id="IPR013783">
    <property type="entry name" value="Ig-like_fold"/>
</dbReference>
<name>A0ABR4XK03_9PORP</name>
<gene>
    <name evidence="7" type="ORF">HQ43_06405</name>
</gene>
<organism evidence="7 8">
    <name type="scientific">Porphyromonas canoris</name>
    <dbReference type="NCBI Taxonomy" id="36875"/>
    <lineage>
        <taxon>Bacteria</taxon>
        <taxon>Pseudomonadati</taxon>
        <taxon>Bacteroidota</taxon>
        <taxon>Bacteroidia</taxon>
        <taxon>Bacteroidales</taxon>
        <taxon>Porphyromonadaceae</taxon>
        <taxon>Porphyromonas</taxon>
    </lineage>
</organism>
<feature type="chain" id="PRO_5046461490" description="Peptidase M60 domain-containing protein" evidence="5">
    <location>
        <begin position="22"/>
        <end position="930"/>
    </location>
</feature>
<comment type="similarity">
    <text evidence="1">Belongs to the peptidase C25 family.</text>
</comment>
<dbReference type="Pfam" id="PF13004">
    <property type="entry name" value="BACON"/>
    <property type="match status" value="1"/>
</dbReference>
<dbReference type="Pfam" id="PF13402">
    <property type="entry name" value="Peptidase_M60"/>
    <property type="match status" value="1"/>
</dbReference>
<comment type="caution">
    <text evidence="7">The sequence shown here is derived from an EMBL/GenBank/DDBJ whole genome shotgun (WGS) entry which is preliminary data.</text>
</comment>
<keyword evidence="2" id="KW-0645">Protease</keyword>
<dbReference type="SMART" id="SM01276">
    <property type="entry name" value="M60-like"/>
    <property type="match status" value="1"/>
</dbReference>
<dbReference type="Pfam" id="PF00754">
    <property type="entry name" value="F5_F8_type_C"/>
    <property type="match status" value="1"/>
</dbReference>
<dbReference type="RefSeq" id="WP_036791117.1">
    <property type="nucleotide sequence ID" value="NZ_JQZV01000013.1"/>
</dbReference>
<dbReference type="PROSITE" id="PS51723">
    <property type="entry name" value="PEPTIDASE_M60"/>
    <property type="match status" value="1"/>
</dbReference>
<dbReference type="EMBL" id="JQZV01000013">
    <property type="protein sequence ID" value="KGN91726.1"/>
    <property type="molecule type" value="Genomic_DNA"/>
</dbReference>
<dbReference type="InterPro" id="IPR042279">
    <property type="entry name" value="Pep_M60_3"/>
</dbReference>
<keyword evidence="5" id="KW-0732">Signal</keyword>
<evidence type="ECO:0000256" key="2">
    <source>
        <dbReference type="ARBA" id="ARBA00022670"/>
    </source>
</evidence>
<keyword evidence="8" id="KW-1185">Reference proteome</keyword>
<evidence type="ECO:0000256" key="3">
    <source>
        <dbReference type="ARBA" id="ARBA00022807"/>
    </source>
</evidence>
<evidence type="ECO:0000256" key="5">
    <source>
        <dbReference type="SAM" id="SignalP"/>
    </source>
</evidence>
<feature type="domain" description="Peptidase M60" evidence="6">
    <location>
        <begin position="442"/>
        <end position="744"/>
    </location>
</feature>
<protein>
    <recommendedName>
        <fullName evidence="6">Peptidase M60 domain-containing protein</fullName>
    </recommendedName>
</protein>
<accession>A0ABR4XK03</accession>
<dbReference type="Gene3D" id="3.40.390.80">
    <property type="entry name" value="Peptidase M60, enhancin-like domain 2"/>
    <property type="match status" value="1"/>
</dbReference>
<dbReference type="Gene3D" id="2.60.120.1250">
    <property type="entry name" value="Peptidase M60, enhancin-like domain 1"/>
    <property type="match status" value="1"/>
</dbReference>
<evidence type="ECO:0000313" key="7">
    <source>
        <dbReference type="EMBL" id="KGN91726.1"/>
    </source>
</evidence>
<keyword evidence="4" id="KW-0843">Virulence</keyword>
<dbReference type="InterPro" id="IPR031161">
    <property type="entry name" value="Peptidase_M60_dom"/>
</dbReference>
<reference evidence="7 8" key="1">
    <citation type="submission" date="2014-08" db="EMBL/GenBank/DDBJ databases">
        <title>Porphyromonas canoris strain:OH2762 Genome sequencing.</title>
        <authorList>
            <person name="Wallis C."/>
            <person name="Deusch O."/>
            <person name="O'Flynn C."/>
            <person name="Davis I."/>
            <person name="Jospin G."/>
            <person name="Darling A.E."/>
            <person name="Coil D.A."/>
            <person name="Alexiev A."/>
            <person name="Horsfall A."/>
            <person name="Kirkwood N."/>
            <person name="Harris S."/>
            <person name="Eisen J.A."/>
        </authorList>
    </citation>
    <scope>NUCLEOTIDE SEQUENCE [LARGE SCALE GENOMIC DNA]</scope>
    <source>
        <strain evidence="8">COT-108 OH2762</strain>
    </source>
</reference>
<evidence type="ECO:0000256" key="1">
    <source>
        <dbReference type="ARBA" id="ARBA00006067"/>
    </source>
</evidence>
<keyword evidence="3" id="KW-0378">Hydrolase</keyword>
<dbReference type="SUPFAM" id="SSF49785">
    <property type="entry name" value="Galactose-binding domain-like"/>
    <property type="match status" value="1"/>
</dbReference>
<dbReference type="InterPro" id="IPR000421">
    <property type="entry name" value="FA58C"/>
</dbReference>
<evidence type="ECO:0000259" key="6">
    <source>
        <dbReference type="PROSITE" id="PS51723"/>
    </source>
</evidence>
<evidence type="ECO:0000256" key="4">
    <source>
        <dbReference type="ARBA" id="ARBA00023026"/>
    </source>
</evidence>
<dbReference type="PROSITE" id="PS51257">
    <property type="entry name" value="PROKAR_LIPOPROTEIN"/>
    <property type="match status" value="1"/>
</dbReference>
<sequence>MKKTLFLLLFSFLFVSFSASSCKDKNKNEVYAFDLKENTQVALSSEEQTKEIPIATNIPEWKVSVPSSASSWLSARGLRNRLAITVTKNTGEERSAQLTLSGMGVSATINVKQAAQGPFVEASTTTLLIEKGGGKSTVGIYTNAEYEVVIPSDISWIKAYKSIATVEPKELYIEADWNEGAERKAELLLQTVGTTPIAQTKITITQKGDNGYDGKTSGTIDEDIKVPVFSGYASSVQNGTPIENSFDNNYTTIYHSSWSNSAPNYFPITLEYNFKDQPRVDYLIYHPRKDAQNGHFKLVEIWAKSDGSNEFKKLITHDFKGSSNPAKIIFEKPLMQPSAVRFVVLSGHGDGKGFAACSEMEFYRINPDKFDPTTIFTDITCSELKQGITESQIMNIENDLYRQIAYYMHKGTYPKEFRIDSFRAWPHPSTQAKINRTGTYSLLDNPTGIAVNRDENIIVFVGKTGGQTLSLRLLNLDKPNGDGYNDNYVYSLQEGANKIKADADGLLYVLYHTEEYANAPKVKIHFATGNVQGYYDVQKHAPSRYNELLAKANHNKFFDIVGTKAHLTFPVESYRSFTGADGKKLIDLYDKLVLDEQVFMGLQKYDRVYGNRAYFHVMYHSYMYATGYRTAYSVGTLPTILDPNKLVESIWGPAHELGHIHQTSRGFKWRGTTEVTTNVHSLFIQTSWGQPSRIQYENLLKGDGFVNRYDKAFSYAFVEQRPYIIIPDVFCQLVPFWQVQLYFSNVLGNKDFYKEFYEYTRTDPNPEDNGRAQVEYSLRASRAAGYDLTEFCERWGFYRVGSWEVNDYGKEMVTVTEALVSEIKQKISKLGLKKITDRIEYISDSNWQIYRDRKSITKGGKSRVVTEGRHTMFEVNSGWRDYVAVEIYNASGRLICVANSPKFVLPGSFDKSCKAYAISFDGKKEEIPYE</sequence>
<dbReference type="Gene3D" id="1.10.390.30">
    <property type="entry name" value="Peptidase M60, enhancin-like domain 3"/>
    <property type="match status" value="1"/>
</dbReference>
<dbReference type="InterPro" id="IPR008979">
    <property type="entry name" value="Galactose-bd-like_sf"/>
</dbReference>
<dbReference type="InterPro" id="IPR024361">
    <property type="entry name" value="BACON"/>
</dbReference>
<dbReference type="CDD" id="cd14948">
    <property type="entry name" value="BACON"/>
    <property type="match status" value="1"/>
</dbReference>
<proteinExistence type="inferred from homology"/>
<dbReference type="Gene3D" id="2.60.120.260">
    <property type="entry name" value="Galactose-binding domain-like"/>
    <property type="match status" value="1"/>
</dbReference>
<evidence type="ECO:0000313" key="8">
    <source>
        <dbReference type="Proteomes" id="UP000030101"/>
    </source>
</evidence>
<dbReference type="Proteomes" id="UP000030101">
    <property type="component" value="Unassembled WGS sequence"/>
</dbReference>
<keyword evidence="3" id="KW-0788">Thiol protease</keyword>
<dbReference type="Gene3D" id="2.60.40.10">
    <property type="entry name" value="Immunoglobulins"/>
    <property type="match status" value="1"/>
</dbReference>